<feature type="transmembrane region" description="Helical" evidence="6">
    <location>
        <begin position="257"/>
        <end position="275"/>
    </location>
</feature>
<dbReference type="InParanoid" id="Q6BS51"/>
<evidence type="ECO:0000256" key="3">
    <source>
        <dbReference type="ARBA" id="ARBA00022692"/>
    </source>
</evidence>
<dbReference type="InterPro" id="IPR007568">
    <property type="entry name" value="RTA1"/>
</dbReference>
<dbReference type="OrthoDB" id="3358017at2759"/>
<evidence type="ECO:0000313" key="8">
    <source>
        <dbReference type="Proteomes" id="UP000000599"/>
    </source>
</evidence>
<dbReference type="EMBL" id="CR382136">
    <property type="protein sequence ID" value="CAG87130.2"/>
    <property type="molecule type" value="Genomic_DNA"/>
</dbReference>
<keyword evidence="5 6" id="KW-0472">Membrane</keyword>
<evidence type="ECO:0000256" key="2">
    <source>
        <dbReference type="ARBA" id="ARBA00009969"/>
    </source>
</evidence>
<comment type="similarity">
    <text evidence="2">Belongs to the lipid-translocating exporter (LTE) (TC 9.A.26.1) family.</text>
</comment>
<feature type="transmembrane region" description="Helical" evidence="6">
    <location>
        <begin position="97"/>
        <end position="121"/>
    </location>
</feature>
<feature type="transmembrane region" description="Helical" evidence="6">
    <location>
        <begin position="141"/>
        <end position="162"/>
    </location>
</feature>
<feature type="transmembrane region" description="Helical" evidence="6">
    <location>
        <begin position="62"/>
        <end position="85"/>
    </location>
</feature>
<evidence type="ECO:0000256" key="1">
    <source>
        <dbReference type="ARBA" id="ARBA00004141"/>
    </source>
</evidence>
<keyword evidence="8" id="KW-1185">Reference proteome</keyword>
<evidence type="ECO:0000256" key="6">
    <source>
        <dbReference type="SAM" id="Phobius"/>
    </source>
</evidence>
<proteinExistence type="inferred from homology"/>
<dbReference type="eggNOG" id="ENOG502QURG">
    <property type="taxonomic scope" value="Eukaryota"/>
</dbReference>
<evidence type="ECO:0000256" key="5">
    <source>
        <dbReference type="ARBA" id="ARBA00023136"/>
    </source>
</evidence>
<name>Q6BS51_DEBHA</name>
<dbReference type="Proteomes" id="UP000000599">
    <property type="component" value="Chromosome D"/>
</dbReference>
<organism evidence="7 8">
    <name type="scientific">Debaryomyces hansenii (strain ATCC 36239 / CBS 767 / BCRC 21394 / JCM 1990 / NBRC 0083 / IGC 2968)</name>
    <name type="common">Yeast</name>
    <name type="synonym">Torulaspora hansenii</name>
    <dbReference type="NCBI Taxonomy" id="284592"/>
    <lineage>
        <taxon>Eukaryota</taxon>
        <taxon>Fungi</taxon>
        <taxon>Dikarya</taxon>
        <taxon>Ascomycota</taxon>
        <taxon>Saccharomycotina</taxon>
        <taxon>Pichiomycetes</taxon>
        <taxon>Debaryomycetaceae</taxon>
        <taxon>Debaryomyces</taxon>
    </lineage>
</organism>
<dbReference type="RefSeq" id="XP_458969.2">
    <property type="nucleotide sequence ID" value="XM_458969.1"/>
</dbReference>
<dbReference type="HOGENOM" id="CLU_033465_3_1_1"/>
<gene>
    <name evidence="7" type="ordered locus">DEHA2D11550g</name>
</gene>
<dbReference type="AlphaFoldDB" id="Q6BS51"/>
<evidence type="ECO:0000313" key="7">
    <source>
        <dbReference type="EMBL" id="CAG87130.2"/>
    </source>
</evidence>
<feature type="transmembrane region" description="Helical" evidence="6">
    <location>
        <begin position="29"/>
        <end position="50"/>
    </location>
</feature>
<evidence type="ECO:0000256" key="4">
    <source>
        <dbReference type="ARBA" id="ARBA00022989"/>
    </source>
</evidence>
<protein>
    <submittedName>
        <fullName evidence="7">DEHA2D11550p</fullName>
    </submittedName>
</protein>
<feature type="transmembrane region" description="Helical" evidence="6">
    <location>
        <begin position="174"/>
        <end position="198"/>
    </location>
</feature>
<comment type="subcellular location">
    <subcellularLocation>
        <location evidence="1">Membrane</location>
        <topology evidence="1">Multi-pass membrane protein</topology>
    </subcellularLocation>
</comment>
<feature type="transmembrane region" description="Helical" evidence="6">
    <location>
        <begin position="219"/>
        <end position="242"/>
    </location>
</feature>
<dbReference type="KEGG" id="dha:DEHA2D11550g"/>
<sequence>MAENQTTSSWRGFTKDTWRAYPYTPSFEAAIIFSAFFGLATIFQIIQIFNAILQKDTTRKRVLYIFLPFFLGGIFETLGYIARVFLSLDVTKFGPYIIQMFLLLLGPVLFAATLYMSLGRLIERMHGQEYSIISLKYSTKIFVKVMLSLSFIAQLAGVGILAGGTPGTGKKIVVGGLIVQLVTFSMFIIVGLVFYYKLTKYPSEIATTTRRYPSKFNNWNSILIVLFFCSVSIFVRSIYRLIEYTQGDDGYLMFHEPFLYCFDAALMFLNMFLFLSQDIGKYYITIGTVKLDASRIEVCESSGTLASQLSALPYKNLRLGRASMSTPN</sequence>
<keyword evidence="4 6" id="KW-1133">Transmembrane helix</keyword>
<dbReference type="GO" id="GO:0016020">
    <property type="term" value="C:membrane"/>
    <property type="evidence" value="ECO:0007669"/>
    <property type="project" value="UniProtKB-SubCell"/>
</dbReference>
<reference evidence="7 8" key="1">
    <citation type="journal article" date="2004" name="Nature">
        <title>Genome evolution in yeasts.</title>
        <authorList>
            <consortium name="Genolevures"/>
            <person name="Dujon B."/>
            <person name="Sherman D."/>
            <person name="Fischer G."/>
            <person name="Durrens P."/>
            <person name="Casaregola S."/>
            <person name="Lafontaine I."/>
            <person name="de Montigny J."/>
            <person name="Marck C."/>
            <person name="Neuveglise C."/>
            <person name="Talla E."/>
            <person name="Goffard N."/>
            <person name="Frangeul L."/>
            <person name="Aigle M."/>
            <person name="Anthouard V."/>
            <person name="Babour A."/>
            <person name="Barbe V."/>
            <person name="Barnay S."/>
            <person name="Blanchin S."/>
            <person name="Beckerich J.M."/>
            <person name="Beyne E."/>
            <person name="Bleykasten C."/>
            <person name="Boisrame A."/>
            <person name="Boyer J."/>
            <person name="Cattolico L."/>
            <person name="Confanioleri F."/>
            <person name="de Daruvar A."/>
            <person name="Despons L."/>
            <person name="Fabre E."/>
            <person name="Fairhead C."/>
            <person name="Ferry-Dumazet H."/>
            <person name="Groppi A."/>
            <person name="Hantraye F."/>
            <person name="Hennequin C."/>
            <person name="Jauniaux N."/>
            <person name="Joyet P."/>
            <person name="Kachouri R."/>
            <person name="Kerrest A."/>
            <person name="Koszul R."/>
            <person name="Lemaire M."/>
            <person name="Lesur I."/>
            <person name="Ma L."/>
            <person name="Muller H."/>
            <person name="Nicaud J.M."/>
            <person name="Nikolski M."/>
            <person name="Oztas S."/>
            <person name="Ozier-Kalogeropoulos O."/>
            <person name="Pellenz S."/>
            <person name="Potier S."/>
            <person name="Richard G.F."/>
            <person name="Straub M.L."/>
            <person name="Suleau A."/>
            <person name="Swennene D."/>
            <person name="Tekaia F."/>
            <person name="Wesolowski-Louvel M."/>
            <person name="Westhof E."/>
            <person name="Wirth B."/>
            <person name="Zeniou-Meyer M."/>
            <person name="Zivanovic I."/>
            <person name="Bolotin-Fukuhara M."/>
            <person name="Thierry A."/>
            <person name="Bouchier C."/>
            <person name="Caudron B."/>
            <person name="Scarpelli C."/>
            <person name="Gaillardin C."/>
            <person name="Weissenbach J."/>
            <person name="Wincker P."/>
            <person name="Souciet J.L."/>
        </authorList>
    </citation>
    <scope>NUCLEOTIDE SEQUENCE [LARGE SCALE GENOMIC DNA]</scope>
    <source>
        <strain evidence="8">ATCC 36239 / CBS 767 / BCRC 21394 / JCM 1990 / NBRC 0083 / IGC 2968</strain>
    </source>
</reference>
<dbReference type="PANTHER" id="PTHR31465">
    <property type="entry name" value="PROTEIN RTA1-RELATED"/>
    <property type="match status" value="1"/>
</dbReference>
<dbReference type="FunCoup" id="Q6BS51">
    <property type="interactions" value="42"/>
</dbReference>
<dbReference type="VEuPathDB" id="FungiDB:DEHA2D11550g"/>
<keyword evidence="3 6" id="KW-0812">Transmembrane</keyword>
<dbReference type="OMA" id="HIDEFRY"/>
<dbReference type="PANTHER" id="PTHR31465:SF1">
    <property type="entry name" value="PROTEIN RTA1-RELATED"/>
    <property type="match status" value="1"/>
</dbReference>
<dbReference type="Pfam" id="PF04479">
    <property type="entry name" value="RTA1"/>
    <property type="match status" value="1"/>
</dbReference>
<accession>Q6BS51</accession>
<dbReference type="GeneID" id="2901507"/>